<dbReference type="EMBL" id="LDOT01000034">
    <property type="protein sequence ID" value="KLV03365.1"/>
    <property type="molecule type" value="Genomic_DNA"/>
</dbReference>
<dbReference type="PROSITE" id="PS51257">
    <property type="entry name" value="PROKAR_LIPOPROTEIN"/>
    <property type="match status" value="1"/>
</dbReference>
<evidence type="ECO:0000313" key="2">
    <source>
        <dbReference type="Proteomes" id="UP000036097"/>
    </source>
</evidence>
<keyword evidence="2" id="KW-1185">Reference proteome</keyword>
<proteinExistence type="predicted"/>
<name>A0A0J1GUG2_9GAMM</name>
<protein>
    <recommendedName>
        <fullName evidence="3">Lipoprotein</fullName>
    </recommendedName>
</protein>
<evidence type="ECO:0008006" key="3">
    <source>
        <dbReference type="Google" id="ProtNLM"/>
    </source>
</evidence>
<sequence length="164" mass="17905">MKWHPWATIVIALLLSACISDLYRKPSPVLGEDIANLSEAYVKATRGGILDFTAVIPGKVYHPKDGYIHYERLWCLDETKGSLDEYQQIVDQLCHLKGGAMVGTWCAATSNALPLFSASIEQNGTVCTGGDPTTIVITYEPISSATSTEWRLAAEALGYRKAPK</sequence>
<dbReference type="Proteomes" id="UP000036097">
    <property type="component" value="Unassembled WGS sequence"/>
</dbReference>
<dbReference type="OrthoDB" id="5814213at2"/>
<dbReference type="RefSeq" id="WP_047880634.1">
    <property type="nucleotide sequence ID" value="NZ_LDOT01000034.1"/>
</dbReference>
<evidence type="ECO:0000313" key="1">
    <source>
        <dbReference type="EMBL" id="KLV03365.1"/>
    </source>
</evidence>
<dbReference type="STRING" id="1195763.ABT56_19775"/>
<gene>
    <name evidence="1" type="ORF">ABT56_19775</name>
</gene>
<comment type="caution">
    <text evidence="1">The sequence shown here is derived from an EMBL/GenBank/DDBJ whole genome shotgun (WGS) entry which is preliminary data.</text>
</comment>
<dbReference type="AlphaFoldDB" id="A0A0J1GUG2"/>
<accession>A0A0J1GUG2</accession>
<reference evidence="1 2" key="1">
    <citation type="submission" date="2015-05" db="EMBL/GenBank/DDBJ databases">
        <title>Photobacterium galathea sp. nov.</title>
        <authorList>
            <person name="Machado H."/>
            <person name="Gram L."/>
        </authorList>
    </citation>
    <scope>NUCLEOTIDE SEQUENCE [LARGE SCALE GENOMIC DNA]</scope>
    <source>
        <strain evidence="1 2">CGMCC 1.12159</strain>
    </source>
</reference>
<dbReference type="PATRIC" id="fig|1195763.3.peg.4233"/>
<organism evidence="1 2">
    <name type="scientific">Photobacterium aquae</name>
    <dbReference type="NCBI Taxonomy" id="1195763"/>
    <lineage>
        <taxon>Bacteria</taxon>
        <taxon>Pseudomonadati</taxon>
        <taxon>Pseudomonadota</taxon>
        <taxon>Gammaproteobacteria</taxon>
        <taxon>Vibrionales</taxon>
        <taxon>Vibrionaceae</taxon>
        <taxon>Photobacterium</taxon>
    </lineage>
</organism>